<dbReference type="PROSITE" id="PS50994">
    <property type="entry name" value="INTEGRASE"/>
    <property type="match status" value="1"/>
</dbReference>
<dbReference type="InterPro" id="IPR041588">
    <property type="entry name" value="Integrase_H2C2"/>
</dbReference>
<dbReference type="OrthoDB" id="10068942at2759"/>
<dbReference type="PANTHER" id="PTHR37984:SF11">
    <property type="entry name" value="INTEGRASE CATALYTIC DOMAIN-CONTAINING PROTEIN"/>
    <property type="match status" value="1"/>
</dbReference>
<dbReference type="Gene3D" id="1.10.340.70">
    <property type="match status" value="1"/>
</dbReference>
<dbReference type="FunFam" id="3.30.70.270:FF:000063">
    <property type="entry name" value="Zinc knuckle domaincontaining protein"/>
    <property type="match status" value="1"/>
</dbReference>
<dbReference type="InterPro" id="IPR050951">
    <property type="entry name" value="Retrovirus_Pol_polyprotein"/>
</dbReference>
<keyword evidence="2" id="KW-1185">Reference proteome</keyword>
<dbReference type="EMBL" id="CACRXK020012201">
    <property type="protein sequence ID" value="CAB4022868.1"/>
    <property type="molecule type" value="Genomic_DNA"/>
</dbReference>
<evidence type="ECO:0000313" key="2">
    <source>
        <dbReference type="Proteomes" id="UP001152795"/>
    </source>
</evidence>
<organism evidence="1 2">
    <name type="scientific">Paramuricea clavata</name>
    <name type="common">Red gorgonian</name>
    <name type="synonym">Violescent sea-whip</name>
    <dbReference type="NCBI Taxonomy" id="317549"/>
    <lineage>
        <taxon>Eukaryota</taxon>
        <taxon>Metazoa</taxon>
        <taxon>Cnidaria</taxon>
        <taxon>Anthozoa</taxon>
        <taxon>Octocorallia</taxon>
        <taxon>Malacalcyonacea</taxon>
        <taxon>Plexauridae</taxon>
        <taxon>Paramuricea</taxon>
    </lineage>
</organism>
<protein>
    <submittedName>
        <fullName evidence="1">Uncharacterized protein</fullName>
    </submittedName>
</protein>
<dbReference type="InterPro" id="IPR012337">
    <property type="entry name" value="RNaseH-like_sf"/>
</dbReference>
<dbReference type="InterPro" id="IPR036397">
    <property type="entry name" value="RNaseH_sf"/>
</dbReference>
<gene>
    <name evidence="1" type="ORF">PACLA_8A011458</name>
</gene>
<reference evidence="1" key="1">
    <citation type="submission" date="2020-04" db="EMBL/GenBank/DDBJ databases">
        <authorList>
            <person name="Alioto T."/>
            <person name="Alioto T."/>
            <person name="Gomez Garrido J."/>
        </authorList>
    </citation>
    <scope>NUCLEOTIDE SEQUENCE</scope>
    <source>
        <strain evidence="1">A484AB</strain>
    </source>
</reference>
<proteinExistence type="predicted"/>
<dbReference type="FunFam" id="1.10.340.70:FF:000003">
    <property type="entry name" value="Protein CBG25708"/>
    <property type="match status" value="1"/>
</dbReference>
<accession>A0A7D9J6G0</accession>
<dbReference type="InterPro" id="IPR001584">
    <property type="entry name" value="Integrase_cat-core"/>
</dbReference>
<dbReference type="Gene3D" id="3.30.70.270">
    <property type="match status" value="1"/>
</dbReference>
<dbReference type="GO" id="GO:0015074">
    <property type="term" value="P:DNA integration"/>
    <property type="evidence" value="ECO:0007669"/>
    <property type="project" value="InterPro"/>
</dbReference>
<dbReference type="InterPro" id="IPR041577">
    <property type="entry name" value="RT_RNaseH_2"/>
</dbReference>
<evidence type="ECO:0000313" key="1">
    <source>
        <dbReference type="EMBL" id="CAB4022868.1"/>
    </source>
</evidence>
<dbReference type="SUPFAM" id="SSF56672">
    <property type="entry name" value="DNA/RNA polymerases"/>
    <property type="match status" value="1"/>
</dbReference>
<dbReference type="Pfam" id="PF17919">
    <property type="entry name" value="RT_RNaseH_2"/>
    <property type="match status" value="1"/>
</dbReference>
<dbReference type="SUPFAM" id="SSF53098">
    <property type="entry name" value="Ribonuclease H-like"/>
    <property type="match status" value="1"/>
</dbReference>
<dbReference type="Gene3D" id="3.30.420.10">
    <property type="entry name" value="Ribonuclease H-like superfamily/Ribonuclease H"/>
    <property type="match status" value="1"/>
</dbReference>
<name>A0A7D9J6G0_PARCT</name>
<dbReference type="Pfam" id="PF00665">
    <property type="entry name" value="rve"/>
    <property type="match status" value="1"/>
</dbReference>
<dbReference type="GO" id="GO:0003676">
    <property type="term" value="F:nucleic acid binding"/>
    <property type="evidence" value="ECO:0007669"/>
    <property type="project" value="InterPro"/>
</dbReference>
<dbReference type="Pfam" id="PF17921">
    <property type="entry name" value="Integrase_H2C2"/>
    <property type="match status" value="1"/>
</dbReference>
<dbReference type="Proteomes" id="UP001152795">
    <property type="component" value="Unassembled WGS sequence"/>
</dbReference>
<comment type="caution">
    <text evidence="1">The sequence shown here is derived from an EMBL/GenBank/DDBJ whole genome shotgun (WGS) entry which is preliminary data.</text>
</comment>
<sequence length="557" mass="62532">MYHSGNGIHQRFRNPPTSNEHGIVSKVSEVKSFLGLINFLARFTPNLATEAEPLRRLTRSGNKWIWGPDQQKSFQGLKNSISRASCLVFFDKDRQTELRVDASPVGLGAILCQIQGDGTSRPVAYASRSLSDVEREALAVKFGCLKFDHYLSGDPDFTIITDHKPLLGLYKPGSHLLHPTLPRAHVNPSEHADTRMINAITTASLPRACIIEQVREATAKDAKLQTVLKSLQSGTWNKDLGLFFSHRNEVSFSDGVLLRNNRIVIPRSLQQRVLELANQGHQGVAKTKARLRTKVWWPGMSTEAETFVKRYQPCLVATEPTKPSFTPLKPTTLPKAAWLLIGMDFVGPFPTGENLLVLVDYYSRYPEVEIMKHITTAALEPRLRRIFARYGVPQEIVTDNAKTFRSSRFSNLMREFGIKHKKITPRYPRVNGEAERSTAHDANNKQKGKCYHDIKKKVQPSSIKVGDQVLIRSEKKGKVALPWRASTFRVTAVKGDSILIDDGNHRLMRHSTAVKKVPITVTTAPDVATTPPETIVAQRPRRSIKRQPDYYGYSSTA</sequence>
<dbReference type="PANTHER" id="PTHR37984">
    <property type="entry name" value="PROTEIN CBG26694"/>
    <property type="match status" value="1"/>
</dbReference>
<dbReference type="InterPro" id="IPR043128">
    <property type="entry name" value="Rev_trsase/Diguanyl_cyclase"/>
</dbReference>
<dbReference type="AlphaFoldDB" id="A0A7D9J6G0"/>
<dbReference type="InterPro" id="IPR043502">
    <property type="entry name" value="DNA/RNA_pol_sf"/>
</dbReference>